<evidence type="ECO:0000256" key="10">
    <source>
        <dbReference type="ARBA" id="ARBA00023315"/>
    </source>
</evidence>
<comment type="similarity">
    <text evidence="2 11">Belongs to the diacylglycerol acyltransferase family.</text>
</comment>
<dbReference type="Proteomes" id="UP000825935">
    <property type="component" value="Chromosome 5"/>
</dbReference>
<dbReference type="OrthoDB" id="264532at2759"/>
<evidence type="ECO:0000256" key="6">
    <source>
        <dbReference type="ARBA" id="ARBA00022824"/>
    </source>
</evidence>
<evidence type="ECO:0000256" key="8">
    <source>
        <dbReference type="ARBA" id="ARBA00023098"/>
    </source>
</evidence>
<reference evidence="12" key="1">
    <citation type="submission" date="2021-08" db="EMBL/GenBank/DDBJ databases">
        <title>WGS assembly of Ceratopteris richardii.</title>
        <authorList>
            <person name="Marchant D.B."/>
            <person name="Chen G."/>
            <person name="Jenkins J."/>
            <person name="Shu S."/>
            <person name="Leebens-Mack J."/>
            <person name="Grimwood J."/>
            <person name="Schmutz J."/>
            <person name="Soltis P."/>
            <person name="Soltis D."/>
            <person name="Chen Z.-H."/>
        </authorList>
    </citation>
    <scope>NUCLEOTIDE SEQUENCE</scope>
    <source>
        <strain evidence="12">Whitten #5841</strain>
        <tissue evidence="12">Leaf</tissue>
    </source>
</reference>
<name>A0A8T2URZ0_CERRI</name>
<feature type="transmembrane region" description="Helical" evidence="11">
    <location>
        <begin position="53"/>
        <end position="70"/>
    </location>
</feature>
<evidence type="ECO:0000256" key="5">
    <source>
        <dbReference type="ARBA" id="ARBA00022692"/>
    </source>
</evidence>
<keyword evidence="7 11" id="KW-1133">Transmembrane helix</keyword>
<proteinExistence type="inferred from homology"/>
<dbReference type="GO" id="GO:0004144">
    <property type="term" value="F:diacylglycerol O-acyltransferase activity"/>
    <property type="evidence" value="ECO:0007669"/>
    <property type="project" value="UniProtKB-ARBA"/>
</dbReference>
<feature type="transmembrane region" description="Helical" evidence="11">
    <location>
        <begin position="25"/>
        <end position="47"/>
    </location>
</feature>
<keyword evidence="13" id="KW-1185">Reference proteome</keyword>
<dbReference type="EC" id="2.3.1.-" evidence="11"/>
<evidence type="ECO:0000256" key="9">
    <source>
        <dbReference type="ARBA" id="ARBA00023136"/>
    </source>
</evidence>
<evidence type="ECO:0000313" key="12">
    <source>
        <dbReference type="EMBL" id="KAH7437400.1"/>
    </source>
</evidence>
<comment type="caution">
    <text evidence="12">The sequence shown here is derived from an EMBL/GenBank/DDBJ whole genome shotgun (WGS) entry which is preliminary data.</text>
</comment>
<evidence type="ECO:0000256" key="11">
    <source>
        <dbReference type="RuleBase" id="RU367023"/>
    </source>
</evidence>
<dbReference type="Pfam" id="PF03982">
    <property type="entry name" value="DAGAT"/>
    <property type="match status" value="1"/>
</dbReference>
<evidence type="ECO:0000256" key="7">
    <source>
        <dbReference type="ARBA" id="ARBA00022989"/>
    </source>
</evidence>
<evidence type="ECO:0000256" key="2">
    <source>
        <dbReference type="ARBA" id="ARBA00005420"/>
    </source>
</evidence>
<gene>
    <name evidence="12" type="ORF">KP509_05G069600</name>
</gene>
<dbReference type="PANTHER" id="PTHR12317:SF63">
    <property type="entry name" value="DIACYLGLYCEROL O-ACYLTRANSFERASE 2"/>
    <property type="match status" value="1"/>
</dbReference>
<dbReference type="OMA" id="FWFTCAN"/>
<dbReference type="EMBL" id="CM035410">
    <property type="protein sequence ID" value="KAH7437400.1"/>
    <property type="molecule type" value="Genomic_DNA"/>
</dbReference>
<feature type="transmembrane region" description="Helical" evidence="11">
    <location>
        <begin position="249"/>
        <end position="272"/>
    </location>
</feature>
<keyword evidence="4 11" id="KW-0808">Transferase</keyword>
<keyword evidence="10" id="KW-0012">Acyltransferase</keyword>
<comment type="subcellular location">
    <subcellularLocation>
        <location evidence="1 11">Endoplasmic reticulum membrane</location>
        <topology evidence="1 11">Multi-pass membrane protein</topology>
    </subcellularLocation>
</comment>
<evidence type="ECO:0000313" key="13">
    <source>
        <dbReference type="Proteomes" id="UP000825935"/>
    </source>
</evidence>
<dbReference type="InterPro" id="IPR007130">
    <property type="entry name" value="DAGAT"/>
</dbReference>
<accession>A0A8T2URZ0</accession>
<keyword evidence="5 11" id="KW-0812">Transmembrane</keyword>
<dbReference type="GO" id="GO:0005789">
    <property type="term" value="C:endoplasmic reticulum membrane"/>
    <property type="evidence" value="ECO:0007669"/>
    <property type="project" value="UniProtKB-SubCell"/>
</dbReference>
<organism evidence="12 13">
    <name type="scientific">Ceratopteris richardii</name>
    <name type="common">Triangle waterfern</name>
    <dbReference type="NCBI Taxonomy" id="49495"/>
    <lineage>
        <taxon>Eukaryota</taxon>
        <taxon>Viridiplantae</taxon>
        <taxon>Streptophyta</taxon>
        <taxon>Embryophyta</taxon>
        <taxon>Tracheophyta</taxon>
        <taxon>Polypodiopsida</taxon>
        <taxon>Polypodiidae</taxon>
        <taxon>Polypodiales</taxon>
        <taxon>Pteridineae</taxon>
        <taxon>Pteridaceae</taxon>
        <taxon>Parkerioideae</taxon>
        <taxon>Ceratopteris</taxon>
    </lineage>
</organism>
<evidence type="ECO:0000256" key="4">
    <source>
        <dbReference type="ARBA" id="ARBA00022679"/>
    </source>
</evidence>
<sequence length="321" mass="36734">MTSEMNQHQKLCIVQSQKTSRMKRFLALFLWLSSIHLVLILVFLMLFILPYRWSVTLFVLLVTLMVIPLFERSSLAEGVARFICKHGPGHFPITLVMEDSDALDTERAFIFAVEPHSVLPIGIIGLCHFTGFLPVQKIKAFASSAVFLTPFLRHIWSWLGLLPVSKKVVLEYLNKGYSCILIPGGVREMLYMEHGCEVAYLKKRLGFIRIAIELGVPLVPCFIFGQTRVYNWWKPKGMVYNQVSRALRFAPLVFWGMFGSPIPLPHPLYLVVGKPIELKQNKQPTEEEVLKVQSLFIAAMQELYERHKTVAGYSSVPLYVY</sequence>
<keyword evidence="8" id="KW-0443">Lipid metabolism</keyword>
<evidence type="ECO:0000256" key="3">
    <source>
        <dbReference type="ARBA" id="ARBA00022516"/>
    </source>
</evidence>
<dbReference type="CDD" id="cd07987">
    <property type="entry name" value="LPLAT_MGAT-like"/>
    <property type="match status" value="1"/>
</dbReference>
<protein>
    <recommendedName>
        <fullName evidence="11">Acyltransferase</fullName>
        <ecNumber evidence="11">2.3.1.-</ecNumber>
    </recommendedName>
</protein>
<feature type="transmembrane region" description="Helical" evidence="11">
    <location>
        <begin position="210"/>
        <end position="229"/>
    </location>
</feature>
<keyword evidence="9 11" id="KW-0472">Membrane</keyword>
<dbReference type="AlphaFoldDB" id="A0A8T2URZ0"/>
<keyword evidence="3" id="KW-0444">Lipid biosynthesis</keyword>
<keyword evidence="6 11" id="KW-0256">Endoplasmic reticulum</keyword>
<dbReference type="PANTHER" id="PTHR12317">
    <property type="entry name" value="DIACYLGLYCEROL O-ACYLTRANSFERASE"/>
    <property type="match status" value="1"/>
</dbReference>
<evidence type="ECO:0000256" key="1">
    <source>
        <dbReference type="ARBA" id="ARBA00004477"/>
    </source>
</evidence>
<dbReference type="GO" id="GO:0019432">
    <property type="term" value="P:triglyceride biosynthetic process"/>
    <property type="evidence" value="ECO:0007669"/>
    <property type="project" value="UniProtKB-ARBA"/>
</dbReference>